<dbReference type="SUPFAM" id="SSF54534">
    <property type="entry name" value="FKBP-like"/>
    <property type="match status" value="1"/>
</dbReference>
<gene>
    <name evidence="6" type="primary">gldI</name>
    <name evidence="6" type="ORF">QW060_02930</name>
</gene>
<dbReference type="EMBL" id="JAUFQU010000001">
    <property type="protein sequence ID" value="MDN3706075.1"/>
    <property type="molecule type" value="Genomic_DNA"/>
</dbReference>
<keyword evidence="2 3" id="KW-0697">Rotamase</keyword>
<protein>
    <recommendedName>
        <fullName evidence="4">Peptidyl-prolyl cis-trans isomerase</fullName>
        <ecNumber evidence="4">5.2.1.8</ecNumber>
    </recommendedName>
</protein>
<organism evidence="6 7">
    <name type="scientific">Paenimyroides ceti</name>
    <dbReference type="NCBI Taxonomy" id="395087"/>
    <lineage>
        <taxon>Bacteria</taxon>
        <taxon>Pseudomonadati</taxon>
        <taxon>Bacteroidota</taxon>
        <taxon>Flavobacteriia</taxon>
        <taxon>Flavobacteriales</taxon>
        <taxon>Flavobacteriaceae</taxon>
        <taxon>Paenimyroides</taxon>
    </lineage>
</organism>
<dbReference type="RefSeq" id="WP_290362212.1">
    <property type="nucleotide sequence ID" value="NZ_JAUFQU010000001.1"/>
</dbReference>
<dbReference type="Pfam" id="PF00254">
    <property type="entry name" value="FKBP_C"/>
    <property type="match status" value="1"/>
</dbReference>
<feature type="domain" description="PPIase FKBP-type" evidence="5">
    <location>
        <begin position="82"/>
        <end position="169"/>
    </location>
</feature>
<dbReference type="InterPro" id="IPR046357">
    <property type="entry name" value="PPIase_dom_sf"/>
</dbReference>
<evidence type="ECO:0000313" key="7">
    <source>
        <dbReference type="Proteomes" id="UP001242368"/>
    </source>
</evidence>
<evidence type="ECO:0000256" key="2">
    <source>
        <dbReference type="ARBA" id="ARBA00023110"/>
    </source>
</evidence>
<evidence type="ECO:0000256" key="1">
    <source>
        <dbReference type="ARBA" id="ARBA00000971"/>
    </source>
</evidence>
<evidence type="ECO:0000313" key="6">
    <source>
        <dbReference type="EMBL" id="MDN3706075.1"/>
    </source>
</evidence>
<evidence type="ECO:0000256" key="4">
    <source>
        <dbReference type="RuleBase" id="RU003915"/>
    </source>
</evidence>
<dbReference type="EC" id="5.2.1.8" evidence="4"/>
<reference evidence="7" key="1">
    <citation type="journal article" date="2019" name="Int. J. Syst. Evol. Microbiol.">
        <title>The Global Catalogue of Microorganisms (GCM) 10K type strain sequencing project: providing services to taxonomists for standard genome sequencing and annotation.</title>
        <authorList>
            <consortium name="The Broad Institute Genomics Platform"/>
            <consortium name="The Broad Institute Genome Sequencing Center for Infectious Disease"/>
            <person name="Wu L."/>
            <person name="Ma J."/>
        </authorList>
    </citation>
    <scope>NUCLEOTIDE SEQUENCE [LARGE SCALE GENOMIC DNA]</scope>
    <source>
        <strain evidence="7">CECT 7184</strain>
    </source>
</reference>
<proteinExistence type="inferred from homology"/>
<sequence length="180" mass="20760">MGILFLLLSCKEETARKPISYSSGEFIKESVTRNKELVNSEEEMIKNLIKKDSAHKYYQSTSGFWYKYIKANIQDTLTPKTGNIVDIEFEIQDVNGTVIYKKEETTPKVYVVDKQEIMVGLRHAIKLMRKEETISFIFPSHMGYGYLGDKDRIGLNEPLICVVTLKNIRTEKDIQTPPNQ</sequence>
<comment type="catalytic activity">
    <reaction evidence="1 3 4">
        <text>[protein]-peptidylproline (omega=180) = [protein]-peptidylproline (omega=0)</text>
        <dbReference type="Rhea" id="RHEA:16237"/>
        <dbReference type="Rhea" id="RHEA-COMP:10747"/>
        <dbReference type="Rhea" id="RHEA-COMP:10748"/>
        <dbReference type="ChEBI" id="CHEBI:83833"/>
        <dbReference type="ChEBI" id="CHEBI:83834"/>
        <dbReference type="EC" id="5.2.1.8"/>
    </reaction>
</comment>
<dbReference type="Proteomes" id="UP001242368">
    <property type="component" value="Unassembled WGS sequence"/>
</dbReference>
<dbReference type="PROSITE" id="PS50059">
    <property type="entry name" value="FKBP_PPIASE"/>
    <property type="match status" value="1"/>
</dbReference>
<evidence type="ECO:0000259" key="5">
    <source>
        <dbReference type="PROSITE" id="PS50059"/>
    </source>
</evidence>
<dbReference type="InterPro" id="IPR019869">
    <property type="entry name" value="Motility-assoc_PPIase_GldI"/>
</dbReference>
<dbReference type="NCBIfam" id="TIGR03516">
    <property type="entry name" value="ppisom_GldI"/>
    <property type="match status" value="1"/>
</dbReference>
<keyword evidence="7" id="KW-1185">Reference proteome</keyword>
<comment type="similarity">
    <text evidence="4">Belongs to the FKBP-type PPIase family.</text>
</comment>
<dbReference type="InterPro" id="IPR001179">
    <property type="entry name" value="PPIase_FKBP_dom"/>
</dbReference>
<dbReference type="Gene3D" id="3.10.50.40">
    <property type="match status" value="1"/>
</dbReference>
<comment type="caution">
    <text evidence="6">The sequence shown here is derived from an EMBL/GenBank/DDBJ whole genome shotgun (WGS) entry which is preliminary data.</text>
</comment>
<name>A0ABT8CS98_9FLAO</name>
<keyword evidence="3 4" id="KW-0413">Isomerase</keyword>
<accession>A0ABT8CS98</accession>
<evidence type="ECO:0000256" key="3">
    <source>
        <dbReference type="PROSITE-ProRule" id="PRU00277"/>
    </source>
</evidence>